<dbReference type="OrthoDB" id="9807042at2"/>
<evidence type="ECO:0000256" key="12">
    <source>
        <dbReference type="PIRNR" id="PIRNR006446"/>
    </source>
</evidence>
<dbReference type="GO" id="GO:0046872">
    <property type="term" value="F:metal ion binding"/>
    <property type="evidence" value="ECO:0007669"/>
    <property type="project" value="UniProtKB-UniRule"/>
</dbReference>
<organism evidence="13 14">
    <name type="scientific">Capsulimonas corticalis</name>
    <dbReference type="NCBI Taxonomy" id="2219043"/>
    <lineage>
        <taxon>Bacteria</taxon>
        <taxon>Bacillati</taxon>
        <taxon>Armatimonadota</taxon>
        <taxon>Armatimonadia</taxon>
        <taxon>Capsulimonadales</taxon>
        <taxon>Capsulimonadaceae</taxon>
        <taxon>Capsulimonas</taxon>
    </lineage>
</organism>
<feature type="transmembrane region" description="Helical" evidence="12">
    <location>
        <begin position="20"/>
        <end position="39"/>
    </location>
</feature>
<evidence type="ECO:0000256" key="7">
    <source>
        <dbReference type="ARBA" id="ARBA00022723"/>
    </source>
</evidence>
<evidence type="ECO:0000256" key="3">
    <source>
        <dbReference type="ARBA" id="ARBA00022448"/>
    </source>
</evidence>
<dbReference type="PANTHER" id="PTHR30365:SF14">
    <property type="entry name" value="CYTOCHROME BD MENAQUINOL OXIDASE SUBUNIT I-RELATED"/>
    <property type="match status" value="1"/>
</dbReference>
<feature type="transmembrane region" description="Helical" evidence="12">
    <location>
        <begin position="216"/>
        <end position="234"/>
    </location>
</feature>
<feature type="transmembrane region" description="Helical" evidence="12">
    <location>
        <begin position="182"/>
        <end position="204"/>
    </location>
</feature>
<dbReference type="Pfam" id="PF01654">
    <property type="entry name" value="Cyt_bd_oxida_I"/>
    <property type="match status" value="1"/>
</dbReference>
<evidence type="ECO:0000256" key="4">
    <source>
        <dbReference type="ARBA" id="ARBA00022475"/>
    </source>
</evidence>
<keyword evidence="3 12" id="KW-0813">Transport</keyword>
<keyword evidence="14" id="KW-1185">Reference proteome</keyword>
<comment type="subcellular location">
    <subcellularLocation>
        <location evidence="1">Cell membrane</location>
        <topology evidence="1">Multi-pass membrane protein</topology>
    </subcellularLocation>
</comment>
<keyword evidence="9 12" id="KW-1133">Transmembrane helix</keyword>
<evidence type="ECO:0000256" key="9">
    <source>
        <dbReference type="ARBA" id="ARBA00022989"/>
    </source>
</evidence>
<name>A0A402D1I1_9BACT</name>
<keyword evidence="8 12" id="KW-0249">Electron transport</keyword>
<evidence type="ECO:0000256" key="11">
    <source>
        <dbReference type="ARBA" id="ARBA00023136"/>
    </source>
</evidence>
<dbReference type="PIRSF" id="PIRSF006446">
    <property type="entry name" value="Cyt_quinol_oxidase_1"/>
    <property type="match status" value="1"/>
</dbReference>
<dbReference type="AlphaFoldDB" id="A0A402D1I1"/>
<dbReference type="GO" id="GO:0019646">
    <property type="term" value="P:aerobic electron transport chain"/>
    <property type="evidence" value="ECO:0007669"/>
    <property type="project" value="InterPro"/>
</dbReference>
<dbReference type="GO" id="GO:0020037">
    <property type="term" value="F:heme binding"/>
    <property type="evidence" value="ECO:0007669"/>
    <property type="project" value="TreeGrafter"/>
</dbReference>
<feature type="transmembrane region" description="Helical" evidence="12">
    <location>
        <begin position="406"/>
        <end position="428"/>
    </location>
</feature>
<feature type="transmembrane region" description="Helical" evidence="12">
    <location>
        <begin position="358"/>
        <end position="378"/>
    </location>
</feature>
<keyword evidence="7 12" id="KW-0479">Metal-binding</keyword>
<evidence type="ECO:0000313" key="13">
    <source>
        <dbReference type="EMBL" id="BDI28614.1"/>
    </source>
</evidence>
<dbReference type="InterPro" id="IPR002585">
    <property type="entry name" value="Cyt-d_ubiquinol_oxidase_su_1"/>
</dbReference>
<dbReference type="GO" id="GO:0016682">
    <property type="term" value="F:oxidoreductase activity, acting on diphenols and related substances as donors, oxygen as acceptor"/>
    <property type="evidence" value="ECO:0007669"/>
    <property type="project" value="TreeGrafter"/>
</dbReference>
<accession>A0A402D1I1</accession>
<dbReference type="KEGG" id="ccot:CCAX7_006650"/>
<feature type="transmembrane region" description="Helical" evidence="12">
    <location>
        <begin position="127"/>
        <end position="150"/>
    </location>
</feature>
<proteinExistence type="inferred from homology"/>
<gene>
    <name evidence="13" type="ORF">CCAX7_006650</name>
</gene>
<dbReference type="EMBL" id="AP025739">
    <property type="protein sequence ID" value="BDI28614.1"/>
    <property type="molecule type" value="Genomic_DNA"/>
</dbReference>
<reference evidence="13 14" key="1">
    <citation type="journal article" date="2019" name="Int. J. Syst. Evol. Microbiol.">
        <title>Capsulimonas corticalis gen. nov., sp. nov., an aerobic capsulated bacterium, of a novel bacterial order, Capsulimonadales ord. nov., of the class Armatimonadia of the phylum Armatimonadetes.</title>
        <authorList>
            <person name="Li J."/>
            <person name="Kudo C."/>
            <person name="Tonouchi A."/>
        </authorList>
    </citation>
    <scope>NUCLEOTIDE SEQUENCE [LARGE SCALE GENOMIC DNA]</scope>
    <source>
        <strain evidence="13 14">AX-7</strain>
    </source>
</reference>
<keyword evidence="10 12" id="KW-0408">Iron</keyword>
<protein>
    <submittedName>
        <fullName evidence="13">Cytochrome ubiquinol oxidase subunit I</fullName>
    </submittedName>
</protein>
<evidence type="ECO:0000256" key="6">
    <source>
        <dbReference type="ARBA" id="ARBA00022692"/>
    </source>
</evidence>
<feature type="transmembrane region" description="Helical" evidence="12">
    <location>
        <begin position="51"/>
        <end position="70"/>
    </location>
</feature>
<sequence length="456" mass="50388">MDALAWHRFQFGFTITYHYLFPQLTMGLALLILVFKIIAMKRNDSQYQDVARFWARIFGINFVVGVVTGIPMEFQFGTNWSRFSDFSGGVIGITLAMEGMFAFFAESAFLGLFLFGEKKLSPRMHLLAAFMVFFGSWLSGYFIIVTNAFMQHPVGYSVTPSGRLQLAEFWVYLLNPWAIWQYLHNMSAAVVTGAFVVAAVGAFWTLQGKFPETARICLKVGVIAGLIASLVQVFPTGDMHGKMMAQYQKPALAAMEGKFDSGDKAELAIIGQPDVNARKLINPIVVPGILSYLAYGSFGANVTGLNDIPKDQQPDNIELLYYAYHIMVGLGTIFIAIMGLSALLLWRGRLEKTRAMMWILMLAFPFPYIATTAGWMVAELGRQPWLIYGLQRTMHGTSPTVVAGNVAFTTLGFMGLYLGMGILFLYLIGKELAKGPQPQQGADLTGAGGRVPVEVK</sequence>
<evidence type="ECO:0000256" key="8">
    <source>
        <dbReference type="ARBA" id="ARBA00022982"/>
    </source>
</evidence>
<evidence type="ECO:0000256" key="1">
    <source>
        <dbReference type="ARBA" id="ARBA00004651"/>
    </source>
</evidence>
<dbReference type="Proteomes" id="UP000287394">
    <property type="component" value="Chromosome"/>
</dbReference>
<dbReference type="PANTHER" id="PTHR30365">
    <property type="entry name" value="CYTOCHROME D UBIQUINOL OXIDASE"/>
    <property type="match status" value="1"/>
</dbReference>
<evidence type="ECO:0000256" key="2">
    <source>
        <dbReference type="ARBA" id="ARBA00009819"/>
    </source>
</evidence>
<feature type="transmembrane region" description="Helical" evidence="12">
    <location>
        <begin position="322"/>
        <end position="346"/>
    </location>
</feature>
<evidence type="ECO:0000313" key="14">
    <source>
        <dbReference type="Proteomes" id="UP000287394"/>
    </source>
</evidence>
<keyword evidence="5 12" id="KW-0349">Heme</keyword>
<keyword evidence="6 12" id="KW-0812">Transmembrane</keyword>
<evidence type="ECO:0000256" key="5">
    <source>
        <dbReference type="ARBA" id="ARBA00022617"/>
    </source>
</evidence>
<keyword evidence="11 12" id="KW-0472">Membrane</keyword>
<dbReference type="GO" id="GO:0005886">
    <property type="term" value="C:plasma membrane"/>
    <property type="evidence" value="ECO:0007669"/>
    <property type="project" value="UniProtKB-SubCell"/>
</dbReference>
<evidence type="ECO:0000256" key="10">
    <source>
        <dbReference type="ARBA" id="ARBA00023004"/>
    </source>
</evidence>
<feature type="transmembrane region" description="Helical" evidence="12">
    <location>
        <begin position="90"/>
        <end position="115"/>
    </location>
</feature>
<keyword evidence="4 12" id="KW-1003">Cell membrane</keyword>
<dbReference type="GO" id="GO:0070069">
    <property type="term" value="C:cytochrome complex"/>
    <property type="evidence" value="ECO:0007669"/>
    <property type="project" value="UniProtKB-UniRule"/>
</dbReference>
<dbReference type="RefSeq" id="WP_119323373.1">
    <property type="nucleotide sequence ID" value="NZ_AP025739.1"/>
</dbReference>
<comment type="similarity">
    <text evidence="2 12">Belongs to the cytochrome ubiquinol oxidase subunit 1 family.</text>
</comment>
<dbReference type="GO" id="GO:0009055">
    <property type="term" value="F:electron transfer activity"/>
    <property type="evidence" value="ECO:0007669"/>
    <property type="project" value="UniProtKB-UniRule"/>
</dbReference>